<dbReference type="AlphaFoldDB" id="A0A2J6PK73"/>
<dbReference type="Pfam" id="PF02230">
    <property type="entry name" value="Abhydrolase_2"/>
    <property type="match status" value="1"/>
</dbReference>
<dbReference type="InterPro" id="IPR003140">
    <property type="entry name" value="PLipase/COase/thioEstase"/>
</dbReference>
<keyword evidence="5" id="KW-0378">Hydrolase</keyword>
<feature type="domain" description="Phospholipase/carboxylesterase/thioesterase" evidence="11">
    <location>
        <begin position="16"/>
        <end position="251"/>
    </location>
</feature>
<keyword evidence="13" id="KW-1185">Reference proteome</keyword>
<evidence type="ECO:0000313" key="12">
    <source>
        <dbReference type="EMBL" id="PMD14404.1"/>
    </source>
</evidence>
<evidence type="ECO:0000256" key="1">
    <source>
        <dbReference type="ARBA" id="ARBA00006499"/>
    </source>
</evidence>
<evidence type="ECO:0000256" key="6">
    <source>
        <dbReference type="ARBA" id="ARBA00022832"/>
    </source>
</evidence>
<evidence type="ECO:0000313" key="13">
    <source>
        <dbReference type="Proteomes" id="UP000235672"/>
    </source>
</evidence>
<accession>A0A2J6PK73</accession>
<evidence type="ECO:0000256" key="3">
    <source>
        <dbReference type="ARBA" id="ARBA00014923"/>
    </source>
</evidence>
<name>A0A2J6PK73_9HELO</name>
<comment type="catalytic activity">
    <reaction evidence="9">
        <text>S-hexadecanoyl-L-cysteinyl-[protein] + H2O = L-cysteinyl-[protein] + hexadecanoate + H(+)</text>
        <dbReference type="Rhea" id="RHEA:19233"/>
        <dbReference type="Rhea" id="RHEA-COMP:10131"/>
        <dbReference type="Rhea" id="RHEA-COMP:11032"/>
        <dbReference type="ChEBI" id="CHEBI:7896"/>
        <dbReference type="ChEBI" id="CHEBI:15377"/>
        <dbReference type="ChEBI" id="CHEBI:15378"/>
        <dbReference type="ChEBI" id="CHEBI:29950"/>
        <dbReference type="ChEBI" id="CHEBI:74151"/>
        <dbReference type="EC" id="3.1.2.22"/>
    </reaction>
</comment>
<dbReference type="GO" id="GO:0006631">
    <property type="term" value="P:fatty acid metabolic process"/>
    <property type="evidence" value="ECO:0007669"/>
    <property type="project" value="UniProtKB-KW"/>
</dbReference>
<dbReference type="GO" id="GO:0005737">
    <property type="term" value="C:cytoplasm"/>
    <property type="evidence" value="ECO:0007669"/>
    <property type="project" value="TreeGrafter"/>
</dbReference>
<keyword evidence="4" id="KW-0719">Serine esterase</keyword>
<dbReference type="SUPFAM" id="SSF53474">
    <property type="entry name" value="alpha/beta-Hydrolases"/>
    <property type="match status" value="1"/>
</dbReference>
<sequence length="254" mass="27869">MSPNQKPPQRIEALSTNSSKPATIIFLHGYGDDADGLMNVAQQFQSANKLPHLNWIFPNAPFNQEAMSNAWYPPTSFSPIPVGRSSKPEDEEDDDEFNEEGEDDSLQSVEYICGLIDEEVKKGVEIERIVVGGFSQGCAISLILALASRYAGKIGGVVGLSGYLPRGPKIKAGREKYKAQKGGEQAGKVMKIFLAHGTKDMLVPMRVYRDTKARVAHTAGEEGLETHEYQGMSHVLSGPELRDMCIFLEKVVPE</sequence>
<keyword evidence="6" id="KW-0276">Fatty acid metabolism</keyword>
<dbReference type="STRING" id="1745343.A0A2J6PK73"/>
<dbReference type="PANTHER" id="PTHR10655:SF17">
    <property type="entry name" value="LYSOPHOSPHOLIPASE-LIKE PROTEIN 1"/>
    <property type="match status" value="1"/>
</dbReference>
<organism evidence="12 13">
    <name type="scientific">Hyaloscypha hepaticicola</name>
    <dbReference type="NCBI Taxonomy" id="2082293"/>
    <lineage>
        <taxon>Eukaryota</taxon>
        <taxon>Fungi</taxon>
        <taxon>Dikarya</taxon>
        <taxon>Ascomycota</taxon>
        <taxon>Pezizomycotina</taxon>
        <taxon>Leotiomycetes</taxon>
        <taxon>Helotiales</taxon>
        <taxon>Hyaloscyphaceae</taxon>
        <taxon>Hyaloscypha</taxon>
    </lineage>
</organism>
<comment type="similarity">
    <text evidence="1">Belongs to the AB hydrolase superfamily. AB hydrolase 2 family.</text>
</comment>
<evidence type="ECO:0000256" key="4">
    <source>
        <dbReference type="ARBA" id="ARBA00022487"/>
    </source>
</evidence>
<reference evidence="12 13" key="1">
    <citation type="submission" date="2016-05" db="EMBL/GenBank/DDBJ databases">
        <title>A degradative enzymes factory behind the ericoid mycorrhizal symbiosis.</title>
        <authorList>
            <consortium name="DOE Joint Genome Institute"/>
            <person name="Martino E."/>
            <person name="Morin E."/>
            <person name="Grelet G."/>
            <person name="Kuo A."/>
            <person name="Kohler A."/>
            <person name="Daghino S."/>
            <person name="Barry K."/>
            <person name="Choi C."/>
            <person name="Cichocki N."/>
            <person name="Clum A."/>
            <person name="Copeland A."/>
            <person name="Hainaut M."/>
            <person name="Haridas S."/>
            <person name="Labutti K."/>
            <person name="Lindquist E."/>
            <person name="Lipzen A."/>
            <person name="Khouja H.-R."/>
            <person name="Murat C."/>
            <person name="Ohm R."/>
            <person name="Olson A."/>
            <person name="Spatafora J."/>
            <person name="Veneault-Fourrey C."/>
            <person name="Henrissat B."/>
            <person name="Grigoriev I."/>
            <person name="Martin F."/>
            <person name="Perotto S."/>
        </authorList>
    </citation>
    <scope>NUCLEOTIDE SEQUENCE [LARGE SCALE GENOMIC DNA]</scope>
    <source>
        <strain evidence="12 13">UAMH 7357</strain>
    </source>
</reference>
<proteinExistence type="inferred from homology"/>
<dbReference type="GO" id="GO:0008474">
    <property type="term" value="F:palmitoyl-(protein) hydrolase activity"/>
    <property type="evidence" value="ECO:0007669"/>
    <property type="project" value="UniProtKB-EC"/>
</dbReference>
<dbReference type="InterPro" id="IPR029058">
    <property type="entry name" value="AB_hydrolase_fold"/>
</dbReference>
<evidence type="ECO:0000256" key="2">
    <source>
        <dbReference type="ARBA" id="ARBA00012423"/>
    </source>
</evidence>
<gene>
    <name evidence="12" type="ORF">NA56DRAFT_650976</name>
</gene>
<dbReference type="EMBL" id="KZ613522">
    <property type="protein sequence ID" value="PMD14404.1"/>
    <property type="molecule type" value="Genomic_DNA"/>
</dbReference>
<evidence type="ECO:0000256" key="8">
    <source>
        <dbReference type="ARBA" id="ARBA00031195"/>
    </source>
</evidence>
<evidence type="ECO:0000259" key="11">
    <source>
        <dbReference type="Pfam" id="PF02230"/>
    </source>
</evidence>
<protein>
    <recommendedName>
        <fullName evidence="3">Acyl-protein thioesterase 1</fullName>
        <ecNumber evidence="2">3.1.2.22</ecNumber>
    </recommendedName>
    <alternativeName>
        <fullName evidence="8">Palmitoyl-protein hydrolase</fullName>
    </alternativeName>
</protein>
<comment type="function">
    <text evidence="7">Hydrolyzes fatty acids from S-acylated cysteine residues in proteins with a strong preference for palmitoylated G-alpha proteins over other acyl substrates. Mediates the deacylation of G-alpha proteins such as GPA1 in vivo, but has weak or no activity toward palmitoylated Ras proteins. Has weak lysophospholipase activity in vitro; however such activity may not exist in vivo.</text>
</comment>
<evidence type="ECO:0000256" key="5">
    <source>
        <dbReference type="ARBA" id="ARBA00022801"/>
    </source>
</evidence>
<dbReference type="Gene3D" id="3.40.50.1820">
    <property type="entry name" value="alpha/beta hydrolase"/>
    <property type="match status" value="1"/>
</dbReference>
<evidence type="ECO:0000256" key="10">
    <source>
        <dbReference type="SAM" id="MobiDB-lite"/>
    </source>
</evidence>
<dbReference type="GO" id="GO:0052689">
    <property type="term" value="F:carboxylic ester hydrolase activity"/>
    <property type="evidence" value="ECO:0007669"/>
    <property type="project" value="UniProtKB-KW"/>
</dbReference>
<keyword evidence="6" id="KW-0443">Lipid metabolism</keyword>
<feature type="region of interest" description="Disordered" evidence="10">
    <location>
        <begin position="79"/>
        <end position="104"/>
    </location>
</feature>
<dbReference type="OrthoDB" id="2418081at2759"/>
<dbReference type="EC" id="3.1.2.22" evidence="2"/>
<dbReference type="Proteomes" id="UP000235672">
    <property type="component" value="Unassembled WGS sequence"/>
</dbReference>
<dbReference type="PANTHER" id="PTHR10655">
    <property type="entry name" value="LYSOPHOSPHOLIPASE-RELATED"/>
    <property type="match status" value="1"/>
</dbReference>
<evidence type="ECO:0000256" key="7">
    <source>
        <dbReference type="ARBA" id="ARBA00029392"/>
    </source>
</evidence>
<dbReference type="InterPro" id="IPR050565">
    <property type="entry name" value="LYPA1-2/EST-like"/>
</dbReference>
<feature type="compositionally biased region" description="Acidic residues" evidence="10">
    <location>
        <begin position="89"/>
        <end position="104"/>
    </location>
</feature>
<evidence type="ECO:0000256" key="9">
    <source>
        <dbReference type="ARBA" id="ARBA00047337"/>
    </source>
</evidence>